<dbReference type="Proteomes" id="UP000078541">
    <property type="component" value="Unassembled WGS sequence"/>
</dbReference>
<sequence length="81" mass="9292">MKYKRSGEQRLAKFSPWGNPTPGRIAEKPEQTSSATATGDRGEEERRKRPRRIGRAYSRGTGPINPRDRCYLFIISLNVDR</sequence>
<feature type="region of interest" description="Disordered" evidence="1">
    <location>
        <begin position="1"/>
        <end position="61"/>
    </location>
</feature>
<accession>A0A195ERD8</accession>
<gene>
    <name evidence="2" type="ORF">ALC56_15163</name>
</gene>
<dbReference type="AlphaFoldDB" id="A0A195ERD8"/>
<evidence type="ECO:0000313" key="2">
    <source>
        <dbReference type="EMBL" id="KYN30467.1"/>
    </source>
</evidence>
<evidence type="ECO:0000256" key="1">
    <source>
        <dbReference type="SAM" id="MobiDB-lite"/>
    </source>
</evidence>
<reference evidence="2 3" key="1">
    <citation type="submission" date="2016-03" db="EMBL/GenBank/DDBJ databases">
        <title>Trachymyrmex septentrionalis WGS genome.</title>
        <authorList>
            <person name="Nygaard S."/>
            <person name="Hu H."/>
            <person name="Boomsma J."/>
            <person name="Zhang G."/>
        </authorList>
    </citation>
    <scope>NUCLEOTIDE SEQUENCE [LARGE SCALE GENOMIC DNA]</scope>
    <source>
        <strain evidence="2">Tsep2-gDNA-1</strain>
        <tissue evidence="2">Whole body</tissue>
    </source>
</reference>
<keyword evidence="3" id="KW-1185">Reference proteome</keyword>
<feature type="compositionally biased region" description="Basic and acidic residues" evidence="1">
    <location>
        <begin position="1"/>
        <end position="11"/>
    </location>
</feature>
<evidence type="ECO:0000313" key="3">
    <source>
        <dbReference type="Proteomes" id="UP000078541"/>
    </source>
</evidence>
<proteinExistence type="predicted"/>
<protein>
    <submittedName>
        <fullName evidence="2">Uncharacterized protein</fullName>
    </submittedName>
</protein>
<dbReference type="EMBL" id="KQ982021">
    <property type="protein sequence ID" value="KYN30467.1"/>
    <property type="molecule type" value="Genomic_DNA"/>
</dbReference>
<name>A0A195ERD8_9HYME</name>
<organism evidence="2 3">
    <name type="scientific">Trachymyrmex septentrionalis</name>
    <dbReference type="NCBI Taxonomy" id="34720"/>
    <lineage>
        <taxon>Eukaryota</taxon>
        <taxon>Metazoa</taxon>
        <taxon>Ecdysozoa</taxon>
        <taxon>Arthropoda</taxon>
        <taxon>Hexapoda</taxon>
        <taxon>Insecta</taxon>
        <taxon>Pterygota</taxon>
        <taxon>Neoptera</taxon>
        <taxon>Endopterygota</taxon>
        <taxon>Hymenoptera</taxon>
        <taxon>Apocrita</taxon>
        <taxon>Aculeata</taxon>
        <taxon>Formicoidea</taxon>
        <taxon>Formicidae</taxon>
        <taxon>Myrmicinae</taxon>
        <taxon>Trachymyrmex</taxon>
    </lineage>
</organism>